<dbReference type="GO" id="GO:0006355">
    <property type="term" value="P:regulation of DNA-templated transcription"/>
    <property type="evidence" value="ECO:0007669"/>
    <property type="project" value="InterPro"/>
</dbReference>
<accession>A0AA46YK04</accession>
<proteinExistence type="predicted"/>
<dbReference type="AlphaFoldDB" id="A0AA46YK04"/>
<protein>
    <submittedName>
        <fullName evidence="1">Ribbon-helix-helix protein, CopG family</fullName>
    </submittedName>
</protein>
<organism evidence="1 2">
    <name type="scientific">Solicola gregarius</name>
    <dbReference type="NCBI Taxonomy" id="2908642"/>
    <lineage>
        <taxon>Bacteria</taxon>
        <taxon>Bacillati</taxon>
        <taxon>Actinomycetota</taxon>
        <taxon>Actinomycetes</taxon>
        <taxon>Propionibacteriales</taxon>
        <taxon>Nocardioidaceae</taxon>
        <taxon>Solicola</taxon>
    </lineage>
</organism>
<name>A0AA46YK04_9ACTN</name>
<dbReference type="Proteomes" id="UP001164390">
    <property type="component" value="Chromosome"/>
</dbReference>
<reference evidence="1" key="1">
    <citation type="submission" date="2022-01" db="EMBL/GenBank/DDBJ databases">
        <title>Nocardioidaceae gen. sp. A5X3R13.</title>
        <authorList>
            <person name="Lopez Marin M.A."/>
            <person name="Uhlik O."/>
        </authorList>
    </citation>
    <scope>NUCLEOTIDE SEQUENCE</scope>
    <source>
        <strain evidence="1">A5X3R13</strain>
    </source>
</reference>
<gene>
    <name evidence="1" type="ORF">L0C25_13245</name>
</gene>
<sequence>MPATMTRRLQLLLDEERYERVAAEAKRQRVSVATIIRDAIDEKLEHRRRDKRAAMEAILNAEPIPVPPGDGLVEEIHRLRDERHSDLY</sequence>
<dbReference type="EMBL" id="CP094970">
    <property type="protein sequence ID" value="UYM03523.1"/>
    <property type="molecule type" value="Genomic_DNA"/>
</dbReference>
<evidence type="ECO:0000313" key="2">
    <source>
        <dbReference type="Proteomes" id="UP001164390"/>
    </source>
</evidence>
<dbReference type="KEGG" id="sgrg:L0C25_13245"/>
<evidence type="ECO:0000313" key="1">
    <source>
        <dbReference type="EMBL" id="UYM03523.1"/>
    </source>
</evidence>
<keyword evidence="2" id="KW-1185">Reference proteome</keyword>
<dbReference type="RefSeq" id="WP_271632133.1">
    <property type="nucleotide sequence ID" value="NZ_CP094970.1"/>
</dbReference>